<dbReference type="Proteomes" id="UP000027730">
    <property type="component" value="Unassembled WGS sequence"/>
</dbReference>
<dbReference type="EMBL" id="KL584717">
    <property type="protein sequence ID" value="KEQ70363.1"/>
    <property type="molecule type" value="Genomic_DNA"/>
</dbReference>
<organism evidence="12 13">
    <name type="scientific">Aureobasidium namibiae CBS 147.97</name>
    <dbReference type="NCBI Taxonomy" id="1043004"/>
    <lineage>
        <taxon>Eukaryota</taxon>
        <taxon>Fungi</taxon>
        <taxon>Dikarya</taxon>
        <taxon>Ascomycota</taxon>
        <taxon>Pezizomycotina</taxon>
        <taxon>Dothideomycetes</taxon>
        <taxon>Dothideomycetidae</taxon>
        <taxon>Dothideales</taxon>
        <taxon>Saccotheciaceae</taxon>
        <taxon>Aureobasidium</taxon>
    </lineage>
</organism>
<name>A0A074WBN8_9PEZI</name>
<feature type="chain" id="PRO_5001702713" description="CFEM domain-containing protein" evidence="10">
    <location>
        <begin position="18"/>
        <end position="191"/>
    </location>
</feature>
<dbReference type="GeneID" id="25414021"/>
<dbReference type="Pfam" id="PF05730">
    <property type="entry name" value="CFEM"/>
    <property type="match status" value="1"/>
</dbReference>
<evidence type="ECO:0000256" key="9">
    <source>
        <dbReference type="PROSITE-ProRule" id="PRU01356"/>
    </source>
</evidence>
<evidence type="ECO:0000256" key="3">
    <source>
        <dbReference type="ARBA" id="ARBA00010031"/>
    </source>
</evidence>
<evidence type="ECO:0000256" key="1">
    <source>
        <dbReference type="ARBA" id="ARBA00004589"/>
    </source>
</evidence>
<keyword evidence="8" id="KW-0449">Lipoprotein</keyword>
<evidence type="ECO:0000256" key="5">
    <source>
        <dbReference type="ARBA" id="ARBA00022622"/>
    </source>
</evidence>
<keyword evidence="9" id="KW-0408">Iron</keyword>
<evidence type="ECO:0000256" key="10">
    <source>
        <dbReference type="SAM" id="SignalP"/>
    </source>
</evidence>
<evidence type="ECO:0000256" key="6">
    <source>
        <dbReference type="ARBA" id="ARBA00022729"/>
    </source>
</evidence>
<comment type="caution">
    <text evidence="9">Lacks conserved residue(s) required for the propagation of feature annotation.</text>
</comment>
<evidence type="ECO:0000256" key="4">
    <source>
        <dbReference type="ARBA" id="ARBA00022525"/>
    </source>
</evidence>
<dbReference type="PROSITE" id="PS52012">
    <property type="entry name" value="CFEM"/>
    <property type="match status" value="1"/>
</dbReference>
<feature type="disulfide bond" evidence="9">
    <location>
        <begin position="53"/>
        <end position="86"/>
    </location>
</feature>
<feature type="binding site" description="axial binding residue" evidence="9">
    <location>
        <position position="48"/>
    </location>
    <ligand>
        <name>heme</name>
        <dbReference type="ChEBI" id="CHEBI:30413"/>
    </ligand>
    <ligandPart>
        <name>Fe</name>
        <dbReference type="ChEBI" id="CHEBI:18248"/>
    </ligandPart>
</feature>
<comment type="subcellular location">
    <subcellularLocation>
        <location evidence="1">Membrane</location>
        <topology evidence="1">Lipid-anchor</topology>
        <topology evidence="1">GPI-anchor</topology>
    </subcellularLocation>
    <subcellularLocation>
        <location evidence="2">Secreted</location>
    </subcellularLocation>
</comment>
<dbReference type="GO" id="GO:0098552">
    <property type="term" value="C:side of membrane"/>
    <property type="evidence" value="ECO:0007669"/>
    <property type="project" value="UniProtKB-KW"/>
</dbReference>
<keyword evidence="5" id="KW-0325">Glycoprotein</keyword>
<accession>A0A074WBN8</accession>
<protein>
    <recommendedName>
        <fullName evidence="11">CFEM domain-containing protein</fullName>
    </recommendedName>
</protein>
<evidence type="ECO:0000313" key="12">
    <source>
        <dbReference type="EMBL" id="KEQ70363.1"/>
    </source>
</evidence>
<dbReference type="AlphaFoldDB" id="A0A074WBN8"/>
<comment type="similarity">
    <text evidence="3">Belongs to the RBT5 family.</text>
</comment>
<keyword evidence="9" id="KW-0349">Heme</keyword>
<evidence type="ECO:0000256" key="2">
    <source>
        <dbReference type="ARBA" id="ARBA00004613"/>
    </source>
</evidence>
<keyword evidence="6 10" id="KW-0732">Signal</keyword>
<reference evidence="12 13" key="1">
    <citation type="journal article" date="2014" name="BMC Genomics">
        <title>Genome sequencing of four Aureobasidium pullulans varieties: biotechnological potential, stress tolerance, and description of new species.</title>
        <authorList>
            <person name="Gostin Ar C."/>
            <person name="Ohm R.A."/>
            <person name="Kogej T."/>
            <person name="Sonjak S."/>
            <person name="Turk M."/>
            <person name="Zajc J."/>
            <person name="Zalar P."/>
            <person name="Grube M."/>
            <person name="Sun H."/>
            <person name="Han J."/>
            <person name="Sharma A."/>
            <person name="Chiniquy J."/>
            <person name="Ngan C.Y."/>
            <person name="Lipzen A."/>
            <person name="Barry K."/>
            <person name="Grigoriev I.V."/>
            <person name="Gunde-Cimerman N."/>
        </authorList>
    </citation>
    <scope>NUCLEOTIDE SEQUENCE [LARGE SCALE GENOMIC DNA]</scope>
    <source>
        <strain evidence="12 13">CBS 147.97</strain>
    </source>
</reference>
<keyword evidence="5" id="KW-0472">Membrane</keyword>
<dbReference type="STRING" id="1043004.A0A074WBN8"/>
<gene>
    <name evidence="12" type="ORF">M436DRAFT_66285</name>
</gene>
<evidence type="ECO:0000313" key="13">
    <source>
        <dbReference type="Proteomes" id="UP000027730"/>
    </source>
</evidence>
<evidence type="ECO:0000256" key="7">
    <source>
        <dbReference type="ARBA" id="ARBA00023157"/>
    </source>
</evidence>
<dbReference type="InterPro" id="IPR008427">
    <property type="entry name" value="Extracellular_membr_CFEM_dom"/>
</dbReference>
<keyword evidence="9" id="KW-0479">Metal-binding</keyword>
<proteinExistence type="inferred from homology"/>
<sequence length="191" mass="18326">MRSSNFLFAGLVAVAYAQIDASIIAEIPSCATGPLVSGISGSGCQITDSACICGNAKLISDLQTAVKAQCSEADLAKALAVTSQICPQATAAPAAAAASSASEAATSAAAAASSVSSVAATAAITTDPSPVTTAPSMGTGSAMINYTATTGDYTPPATPTVTPSTGAGAKSFALGSMVMGMGVLGMMFAGL</sequence>
<feature type="disulfide bond" evidence="9">
    <location>
        <begin position="44"/>
        <end position="51"/>
    </location>
</feature>
<feature type="domain" description="CFEM" evidence="11">
    <location>
        <begin position="1"/>
        <end position="112"/>
    </location>
</feature>
<dbReference type="GO" id="GO:0046872">
    <property type="term" value="F:metal ion binding"/>
    <property type="evidence" value="ECO:0007669"/>
    <property type="project" value="UniProtKB-UniRule"/>
</dbReference>
<dbReference type="HOGENOM" id="CLU_1421166_0_0_1"/>
<keyword evidence="7 9" id="KW-1015">Disulfide bond</keyword>
<keyword evidence="13" id="KW-1185">Reference proteome</keyword>
<dbReference type="RefSeq" id="XP_013424633.1">
    <property type="nucleotide sequence ID" value="XM_013569179.1"/>
</dbReference>
<dbReference type="GO" id="GO:0005576">
    <property type="term" value="C:extracellular region"/>
    <property type="evidence" value="ECO:0007669"/>
    <property type="project" value="UniProtKB-SubCell"/>
</dbReference>
<evidence type="ECO:0000256" key="8">
    <source>
        <dbReference type="ARBA" id="ARBA00023288"/>
    </source>
</evidence>
<feature type="disulfide bond" evidence="9">
    <location>
        <begin position="30"/>
        <end position="70"/>
    </location>
</feature>
<keyword evidence="5" id="KW-0336">GPI-anchor</keyword>
<dbReference type="OrthoDB" id="3065412at2759"/>
<evidence type="ECO:0000259" key="11">
    <source>
        <dbReference type="PROSITE" id="PS52012"/>
    </source>
</evidence>
<feature type="signal peptide" evidence="10">
    <location>
        <begin position="1"/>
        <end position="17"/>
    </location>
</feature>
<keyword evidence="4" id="KW-0964">Secreted</keyword>